<dbReference type="PANTHER" id="PTHR37814:SF1">
    <property type="entry name" value="MEMBRANE PROTEIN"/>
    <property type="match status" value="1"/>
</dbReference>
<feature type="transmembrane region" description="Helical" evidence="1">
    <location>
        <begin position="208"/>
        <end position="231"/>
    </location>
</feature>
<dbReference type="InterPro" id="IPR038728">
    <property type="entry name" value="YkvI-like"/>
</dbReference>
<dbReference type="Proteomes" id="UP000051063">
    <property type="component" value="Unassembled WGS sequence"/>
</dbReference>
<gene>
    <name evidence="2" type="ORF">AN963_05100</name>
</gene>
<feature type="transmembrane region" description="Helical" evidence="1">
    <location>
        <begin position="72"/>
        <end position="98"/>
    </location>
</feature>
<name>A0ABR5NCN1_BRECH</name>
<protein>
    <recommendedName>
        <fullName evidence="4">Transporter</fullName>
    </recommendedName>
</protein>
<keyword evidence="3" id="KW-1185">Reference proteome</keyword>
<keyword evidence="1" id="KW-1133">Transmembrane helix</keyword>
<organism evidence="2 3">
    <name type="scientific">Brevibacillus choshinensis</name>
    <dbReference type="NCBI Taxonomy" id="54911"/>
    <lineage>
        <taxon>Bacteria</taxon>
        <taxon>Bacillati</taxon>
        <taxon>Bacillota</taxon>
        <taxon>Bacilli</taxon>
        <taxon>Bacillales</taxon>
        <taxon>Paenibacillaceae</taxon>
        <taxon>Brevibacillus</taxon>
    </lineage>
</organism>
<proteinExistence type="predicted"/>
<dbReference type="RefSeq" id="WP_055743449.1">
    <property type="nucleotide sequence ID" value="NZ_LJJB01000007.1"/>
</dbReference>
<keyword evidence="1" id="KW-0812">Transmembrane</keyword>
<sequence>MDKGAWQIAVLFAGAALGGTYLGGYEWLRFFAYFGSWGTIGAVLTSIALGWFGYSVLNDCHRVGIRSLHELFLYWFGEAFGPSLSVLTHFFILAYVGVITGQHAMQMADGSYSILFVLLPLLVAIVWMKNGWGWIFSGAAISLAIGFLMFGLIFIEQQHVPIPNLGYQMNLNWILHALLYIGLHFLLCLVVTIPLVNNLPSALSIRIGIGAGSLLFFIVLIIGQAILLAYWHDIHASETPIQLILQQLFPLGGWLLAILSLLHSGIMIAAIIYALALPVVDRHDLHLVPLILVMMVLLSLFALLPFAVSWSVPVIASGATYCGLCLLIRFVWKRQLP</sequence>
<feature type="transmembrane region" description="Helical" evidence="1">
    <location>
        <begin position="30"/>
        <end position="52"/>
    </location>
</feature>
<feature type="transmembrane region" description="Helical" evidence="1">
    <location>
        <begin position="175"/>
        <end position="196"/>
    </location>
</feature>
<evidence type="ECO:0000313" key="2">
    <source>
        <dbReference type="EMBL" id="KQL49151.1"/>
    </source>
</evidence>
<feature type="transmembrane region" description="Helical" evidence="1">
    <location>
        <begin position="110"/>
        <end position="127"/>
    </location>
</feature>
<feature type="transmembrane region" description="Helical" evidence="1">
    <location>
        <begin position="5"/>
        <end position="24"/>
    </location>
</feature>
<reference evidence="2 3" key="1">
    <citation type="submission" date="2015-09" db="EMBL/GenBank/DDBJ databases">
        <title>Genome sequencing project for genomic taxonomy and phylogenomics of Bacillus-like bacteria.</title>
        <authorList>
            <person name="Liu B."/>
            <person name="Wang J."/>
            <person name="Zhu Y."/>
            <person name="Liu G."/>
            <person name="Chen Q."/>
            <person name="Chen Z."/>
            <person name="Lan J."/>
            <person name="Che J."/>
            <person name="Ge C."/>
            <person name="Shi H."/>
            <person name="Pan Z."/>
            <person name="Liu X."/>
        </authorList>
    </citation>
    <scope>NUCLEOTIDE SEQUENCE [LARGE SCALE GENOMIC DNA]</scope>
    <source>
        <strain evidence="2 3">DSM 8552</strain>
    </source>
</reference>
<feature type="transmembrane region" description="Helical" evidence="1">
    <location>
        <begin position="251"/>
        <end position="275"/>
    </location>
</feature>
<keyword evidence="1" id="KW-0472">Membrane</keyword>
<feature type="transmembrane region" description="Helical" evidence="1">
    <location>
        <begin position="134"/>
        <end position="155"/>
    </location>
</feature>
<evidence type="ECO:0000313" key="3">
    <source>
        <dbReference type="Proteomes" id="UP000051063"/>
    </source>
</evidence>
<evidence type="ECO:0008006" key="4">
    <source>
        <dbReference type="Google" id="ProtNLM"/>
    </source>
</evidence>
<accession>A0ABR5NCN1</accession>
<dbReference type="EMBL" id="LJJB01000007">
    <property type="protein sequence ID" value="KQL49151.1"/>
    <property type="molecule type" value="Genomic_DNA"/>
</dbReference>
<dbReference type="PANTHER" id="PTHR37814">
    <property type="entry name" value="CONSERVED MEMBRANE PROTEIN"/>
    <property type="match status" value="1"/>
</dbReference>
<feature type="transmembrane region" description="Helical" evidence="1">
    <location>
        <begin position="287"/>
        <end position="308"/>
    </location>
</feature>
<evidence type="ECO:0000256" key="1">
    <source>
        <dbReference type="SAM" id="Phobius"/>
    </source>
</evidence>
<feature type="transmembrane region" description="Helical" evidence="1">
    <location>
        <begin position="314"/>
        <end position="332"/>
    </location>
</feature>
<comment type="caution">
    <text evidence="2">The sequence shown here is derived from an EMBL/GenBank/DDBJ whole genome shotgun (WGS) entry which is preliminary data.</text>
</comment>